<dbReference type="AlphaFoldDB" id="A0A409V8W0"/>
<organism evidence="18 19">
    <name type="scientific">Panaeolus cyanescens</name>
    <dbReference type="NCBI Taxonomy" id="181874"/>
    <lineage>
        <taxon>Eukaryota</taxon>
        <taxon>Fungi</taxon>
        <taxon>Dikarya</taxon>
        <taxon>Basidiomycota</taxon>
        <taxon>Agaricomycotina</taxon>
        <taxon>Agaricomycetes</taxon>
        <taxon>Agaricomycetidae</taxon>
        <taxon>Agaricales</taxon>
        <taxon>Agaricineae</taxon>
        <taxon>Galeropsidaceae</taxon>
        <taxon>Panaeolus</taxon>
    </lineage>
</organism>
<dbReference type="GO" id="GO:0005634">
    <property type="term" value="C:nucleus"/>
    <property type="evidence" value="ECO:0007669"/>
    <property type="project" value="TreeGrafter"/>
</dbReference>
<dbReference type="InterPro" id="IPR002054">
    <property type="entry name" value="DNA-dir_DNA_pol_X"/>
</dbReference>
<dbReference type="SMART" id="SM00483">
    <property type="entry name" value="POLXc"/>
    <property type="match status" value="1"/>
</dbReference>
<dbReference type="InterPro" id="IPR028207">
    <property type="entry name" value="DNA_pol_B_palm_palm"/>
</dbReference>
<dbReference type="Gene3D" id="1.10.150.110">
    <property type="entry name" value="DNA polymerase beta, N-terminal domain-like"/>
    <property type="match status" value="1"/>
</dbReference>
<keyword evidence="19" id="KW-1185">Reference proteome</keyword>
<evidence type="ECO:0000256" key="10">
    <source>
        <dbReference type="ARBA" id="ARBA00023125"/>
    </source>
</evidence>
<dbReference type="GO" id="GO:0006260">
    <property type="term" value="P:DNA replication"/>
    <property type="evidence" value="ECO:0007669"/>
    <property type="project" value="UniProtKB-KW"/>
</dbReference>
<dbReference type="PRINTS" id="PR00869">
    <property type="entry name" value="DNAPOLX"/>
</dbReference>
<dbReference type="InterPro" id="IPR037160">
    <property type="entry name" value="DNA_Pol_thumb_sf"/>
</dbReference>
<comment type="similarity">
    <text evidence="2">Belongs to the DNA polymerase type-X family.</text>
</comment>
<dbReference type="Gene3D" id="3.30.210.10">
    <property type="entry name" value="DNA polymerase, thumb domain"/>
    <property type="match status" value="1"/>
</dbReference>
<dbReference type="SUPFAM" id="SSF47802">
    <property type="entry name" value="DNA polymerase beta, N-terminal domain-like"/>
    <property type="match status" value="1"/>
</dbReference>
<feature type="region of interest" description="Disordered" evidence="15">
    <location>
        <begin position="169"/>
        <end position="190"/>
    </location>
</feature>
<dbReference type="SMART" id="SM00278">
    <property type="entry name" value="HhH1"/>
    <property type="match status" value="2"/>
</dbReference>
<dbReference type="STRING" id="181874.A0A409V8W0"/>
<dbReference type="InterPro" id="IPR027421">
    <property type="entry name" value="DNA_pol_lamdba_lyase_dom_sf"/>
</dbReference>
<feature type="domain" description="DNA-directed DNA polymerase X" evidence="17">
    <location>
        <begin position="223"/>
        <end position="599"/>
    </location>
</feature>
<dbReference type="InterPro" id="IPR003583">
    <property type="entry name" value="Hlx-hairpin-Hlx_DNA-bd_motif"/>
</dbReference>
<keyword evidence="4" id="KW-0237">DNA synthesis</keyword>
<dbReference type="InterPro" id="IPR022312">
    <property type="entry name" value="DNA_pol_X"/>
</dbReference>
<dbReference type="Proteomes" id="UP000284842">
    <property type="component" value="Unassembled WGS sequence"/>
</dbReference>
<dbReference type="OrthoDB" id="205514at2759"/>
<evidence type="ECO:0000256" key="1">
    <source>
        <dbReference type="ARBA" id="ARBA00001946"/>
    </source>
</evidence>
<feature type="compositionally biased region" description="Polar residues" evidence="15">
    <location>
        <begin position="175"/>
        <end position="184"/>
    </location>
</feature>
<evidence type="ECO:0000256" key="11">
    <source>
        <dbReference type="ARBA" id="ARBA00023204"/>
    </source>
</evidence>
<evidence type="ECO:0000259" key="16">
    <source>
        <dbReference type="SMART" id="SM00278"/>
    </source>
</evidence>
<dbReference type="InterPro" id="IPR019843">
    <property type="entry name" value="DNA_pol-X_BS"/>
</dbReference>
<dbReference type="FunCoup" id="A0A409V8W0">
    <property type="interactions" value="158"/>
</dbReference>
<feature type="region of interest" description="Disordered" evidence="15">
    <location>
        <begin position="1"/>
        <end position="46"/>
    </location>
</feature>
<evidence type="ECO:0000256" key="12">
    <source>
        <dbReference type="ARBA" id="ARBA00023239"/>
    </source>
</evidence>
<dbReference type="FunFam" id="1.10.150.110:FF:000005">
    <property type="entry name" value="DNA polymerase POL4"/>
    <property type="match status" value="1"/>
</dbReference>
<dbReference type="PANTHER" id="PTHR11276">
    <property type="entry name" value="DNA POLYMERASE TYPE-X FAMILY MEMBER"/>
    <property type="match status" value="1"/>
</dbReference>
<sequence>MPQKRFAPTSWDSDQSSSSNTSGPSATSTRATPSKRPKLGPHYYNPAPSDRPIKVFLIQAKLSEQEVTNVYRIIDEHSLGDDANDGALNLQYCNNPADADIILTKISMRKRLERHIPWQLAEKTAVVCPGWLMQSVKAKQPLPCGDFVVIKELHGDTIEHCPHDCGTGNPGRIQLPSSPTASSSEQDDSVNGFIPPIVKPTEPKVFDNWWARYSCQRASPLVCPNQNLAEELHILCRSRELEGLGINALAYERAISIIKSYPELITKETFSRDVMELPGIGEKIQSKIHEFLKNGFIEESRVIRQSERYQAITLFASIYGIGPANARKLYDIGLRTFEDLERYYDIRVGGDLKAIEPNMVTPNGKKIPPSTKIPEITVKVGIALRNELDAPIPREEVEAIYCEVMAQLNILEPGCEATIVGGYRRGKPRSNDVDIVITHPTKAKGLCKRFAQHLYQAGLVTHILHLSGFHAHDALRTEHWDSLEKALTVFILPEGTKFKRTHRRLDLIFAMPEAYWTAVIGWSGSKMFERDLRLYAKEEKYVDSAYRIESLSKSHLRRGLKFDSSGLTRRRDSLLYVPRSEEEVFQILGLDWIDPTMRNADA</sequence>
<dbReference type="Pfam" id="PF14792">
    <property type="entry name" value="DNA_pol_B_palm"/>
    <property type="match status" value="1"/>
</dbReference>
<dbReference type="Gene3D" id="1.10.150.20">
    <property type="entry name" value="5' to 3' exonuclease, C-terminal subdomain"/>
    <property type="match status" value="1"/>
</dbReference>
<keyword evidence="9" id="KW-0239">DNA-directed DNA polymerase</keyword>
<dbReference type="InterPro" id="IPR018944">
    <property type="entry name" value="DNA_pol_lambd_fingers_domain"/>
</dbReference>
<evidence type="ECO:0000256" key="4">
    <source>
        <dbReference type="ARBA" id="ARBA00022634"/>
    </source>
</evidence>
<evidence type="ECO:0000256" key="2">
    <source>
        <dbReference type="ARBA" id="ARBA00008323"/>
    </source>
</evidence>
<dbReference type="Pfam" id="PF10391">
    <property type="entry name" value="DNA_pol_lambd_f"/>
    <property type="match status" value="1"/>
</dbReference>
<evidence type="ECO:0000256" key="7">
    <source>
        <dbReference type="ARBA" id="ARBA00022705"/>
    </source>
</evidence>
<dbReference type="EMBL" id="NHTK01006133">
    <property type="protein sequence ID" value="PPQ63044.1"/>
    <property type="molecule type" value="Genomic_DNA"/>
</dbReference>
<dbReference type="Pfam" id="PF14716">
    <property type="entry name" value="HHH_8"/>
    <property type="match status" value="1"/>
</dbReference>
<dbReference type="InterPro" id="IPR010996">
    <property type="entry name" value="HHH_MUS81"/>
</dbReference>
<name>A0A409V8W0_9AGAR</name>
<accession>A0A409V8W0</accession>
<feature type="domain" description="Helix-hairpin-helix DNA-binding motif class 1" evidence="16">
    <location>
        <begin position="272"/>
        <end position="291"/>
    </location>
</feature>
<evidence type="ECO:0000256" key="15">
    <source>
        <dbReference type="SAM" id="MobiDB-lite"/>
    </source>
</evidence>
<keyword evidence="7" id="KW-0235">DNA replication</keyword>
<evidence type="ECO:0000256" key="3">
    <source>
        <dbReference type="ARBA" id="ARBA00012417"/>
    </source>
</evidence>
<keyword evidence="10" id="KW-0238">DNA-binding</keyword>
<dbReference type="Gene3D" id="3.30.460.10">
    <property type="entry name" value="Beta Polymerase, domain 2"/>
    <property type="match status" value="1"/>
</dbReference>
<evidence type="ECO:0000256" key="13">
    <source>
        <dbReference type="ARBA" id="ARBA00049244"/>
    </source>
</evidence>
<evidence type="ECO:0000313" key="18">
    <source>
        <dbReference type="EMBL" id="PPQ63044.1"/>
    </source>
</evidence>
<evidence type="ECO:0000256" key="9">
    <source>
        <dbReference type="ARBA" id="ARBA00022932"/>
    </source>
</evidence>
<gene>
    <name evidence="18" type="ORF">CVT24_005990</name>
</gene>
<dbReference type="PANTHER" id="PTHR11276:SF28">
    <property type="entry name" value="DNA POLYMERASE LAMBDA"/>
    <property type="match status" value="1"/>
</dbReference>
<keyword evidence="11" id="KW-0234">DNA repair</keyword>
<reference evidence="18 19" key="1">
    <citation type="journal article" date="2018" name="Evol. Lett.">
        <title>Horizontal gene cluster transfer increased hallucinogenic mushroom diversity.</title>
        <authorList>
            <person name="Reynolds H.T."/>
            <person name="Vijayakumar V."/>
            <person name="Gluck-Thaler E."/>
            <person name="Korotkin H.B."/>
            <person name="Matheny P.B."/>
            <person name="Slot J.C."/>
        </authorList>
    </citation>
    <scope>NUCLEOTIDE SEQUENCE [LARGE SCALE GENOMIC DNA]</scope>
    <source>
        <strain evidence="18 19">2629</strain>
    </source>
</reference>
<dbReference type="InterPro" id="IPR043519">
    <property type="entry name" value="NT_sf"/>
</dbReference>
<feature type="compositionally biased region" description="Low complexity" evidence="15">
    <location>
        <begin position="9"/>
        <end position="29"/>
    </location>
</feature>
<feature type="active site" description="Nucleophile; Schiff-base intermediate with DNA; for 5'-dRP lyase activity" evidence="14">
    <location>
        <position position="287"/>
    </location>
</feature>
<evidence type="ECO:0000256" key="14">
    <source>
        <dbReference type="PIRSR" id="PIRSR622312-50"/>
    </source>
</evidence>
<comment type="cofactor">
    <cofactor evidence="1">
        <name>Mg(2+)</name>
        <dbReference type="ChEBI" id="CHEBI:18420"/>
    </cofactor>
</comment>
<keyword evidence="8" id="KW-0227">DNA damage</keyword>
<comment type="catalytic activity">
    <reaction evidence="13">
        <text>DNA(n) + a 2'-deoxyribonucleoside 5'-triphosphate = DNA(n+1) + diphosphate</text>
        <dbReference type="Rhea" id="RHEA:22508"/>
        <dbReference type="Rhea" id="RHEA-COMP:17339"/>
        <dbReference type="Rhea" id="RHEA-COMP:17340"/>
        <dbReference type="ChEBI" id="CHEBI:33019"/>
        <dbReference type="ChEBI" id="CHEBI:61560"/>
        <dbReference type="ChEBI" id="CHEBI:173112"/>
        <dbReference type="EC" id="2.7.7.7"/>
    </reaction>
</comment>
<dbReference type="EC" id="2.7.7.7" evidence="3"/>
<comment type="caution">
    <text evidence="18">The sequence shown here is derived from an EMBL/GenBank/DDBJ whole genome shotgun (WGS) entry which is preliminary data.</text>
</comment>
<dbReference type="GO" id="GO:0016829">
    <property type="term" value="F:lyase activity"/>
    <property type="evidence" value="ECO:0007669"/>
    <property type="project" value="UniProtKB-KW"/>
</dbReference>
<feature type="domain" description="Helix-hairpin-helix DNA-binding motif class 1" evidence="16">
    <location>
        <begin position="313"/>
        <end position="332"/>
    </location>
</feature>
<evidence type="ECO:0000256" key="5">
    <source>
        <dbReference type="ARBA" id="ARBA00022679"/>
    </source>
</evidence>
<keyword evidence="12" id="KW-0456">Lyase</keyword>
<keyword evidence="6" id="KW-0548">Nucleotidyltransferase</keyword>
<dbReference type="InterPro" id="IPR029398">
    <property type="entry name" value="PolB_thumb"/>
</dbReference>
<dbReference type="PROSITE" id="PS00522">
    <property type="entry name" value="DNA_POLYMERASE_X"/>
    <property type="match status" value="1"/>
</dbReference>
<evidence type="ECO:0000259" key="17">
    <source>
        <dbReference type="SMART" id="SM00483"/>
    </source>
</evidence>
<dbReference type="Pfam" id="PF14791">
    <property type="entry name" value="DNA_pol_B_thumb"/>
    <property type="match status" value="1"/>
</dbReference>
<dbReference type="GO" id="GO:0006303">
    <property type="term" value="P:double-strand break repair via nonhomologous end joining"/>
    <property type="evidence" value="ECO:0007669"/>
    <property type="project" value="TreeGrafter"/>
</dbReference>
<dbReference type="GO" id="GO:0003887">
    <property type="term" value="F:DNA-directed DNA polymerase activity"/>
    <property type="evidence" value="ECO:0007669"/>
    <property type="project" value="UniProtKB-KW"/>
</dbReference>
<dbReference type="SUPFAM" id="SSF81585">
    <property type="entry name" value="PsbU/PolX domain-like"/>
    <property type="match status" value="1"/>
</dbReference>
<keyword evidence="5" id="KW-0808">Transferase</keyword>
<proteinExistence type="inferred from homology"/>
<dbReference type="InParanoid" id="A0A409V8W0"/>
<dbReference type="SUPFAM" id="SSF81301">
    <property type="entry name" value="Nucleotidyltransferase"/>
    <property type="match status" value="1"/>
</dbReference>
<evidence type="ECO:0000256" key="8">
    <source>
        <dbReference type="ARBA" id="ARBA00022763"/>
    </source>
</evidence>
<protein>
    <recommendedName>
        <fullName evidence="3">DNA-directed DNA polymerase</fullName>
        <ecNumber evidence="3">2.7.7.7</ecNumber>
    </recommendedName>
</protein>
<dbReference type="CDD" id="cd00141">
    <property type="entry name" value="NT_POLXc"/>
    <property type="match status" value="1"/>
</dbReference>
<evidence type="ECO:0000313" key="19">
    <source>
        <dbReference type="Proteomes" id="UP000284842"/>
    </source>
</evidence>
<evidence type="ECO:0000256" key="6">
    <source>
        <dbReference type="ARBA" id="ARBA00022695"/>
    </source>
</evidence>
<dbReference type="GO" id="GO:0003677">
    <property type="term" value="F:DNA binding"/>
    <property type="evidence" value="ECO:0007669"/>
    <property type="project" value="UniProtKB-KW"/>
</dbReference>